<dbReference type="Proteomes" id="UP000484842">
    <property type="component" value="Unassembled WGS sequence"/>
</dbReference>
<sequence>MKRPPVRGAARDDVGSVPASVRNSSGMRPHVRSRLGSLARECVRSAEAGELTGAALALLSALSDLGVRSGGVGA</sequence>
<comment type="caution">
    <text evidence="2">The sequence shown here is derived from an EMBL/GenBank/DDBJ whole genome shotgun (WGS) entry which is preliminary data.</text>
</comment>
<evidence type="ECO:0000256" key="1">
    <source>
        <dbReference type="SAM" id="MobiDB-lite"/>
    </source>
</evidence>
<keyword evidence="3" id="KW-1185">Reference proteome</keyword>
<feature type="region of interest" description="Disordered" evidence="1">
    <location>
        <begin position="1"/>
        <end position="29"/>
    </location>
</feature>
<accession>A0A7X1NXX7</accession>
<gene>
    <name evidence="2" type="ORF">F8S09_14135</name>
</gene>
<dbReference type="RefSeq" id="WP_152872119.1">
    <property type="nucleotide sequence ID" value="NZ_WBSL01000009.1"/>
</dbReference>
<reference evidence="2 3" key="1">
    <citation type="submission" date="2019-10" db="EMBL/GenBank/DDBJ databases">
        <title>Deinococcus sp. isolated from soil.</title>
        <authorList>
            <person name="Li Y."/>
            <person name="Wang J."/>
        </authorList>
    </citation>
    <scope>NUCLEOTIDE SEQUENCE [LARGE SCALE GENOMIC DNA]</scope>
    <source>
        <strain evidence="2 3">SDU3-2</strain>
    </source>
</reference>
<proteinExistence type="predicted"/>
<dbReference type="AlphaFoldDB" id="A0A7X1NXX7"/>
<protein>
    <submittedName>
        <fullName evidence="2">Uncharacterized protein</fullName>
    </submittedName>
</protein>
<name>A0A7X1NXX7_9DEIO</name>
<evidence type="ECO:0000313" key="3">
    <source>
        <dbReference type="Proteomes" id="UP000484842"/>
    </source>
</evidence>
<evidence type="ECO:0000313" key="2">
    <source>
        <dbReference type="EMBL" id="MPY67807.1"/>
    </source>
</evidence>
<organism evidence="2 3">
    <name type="scientific">Deinococcus terrestris</name>
    <dbReference type="NCBI Taxonomy" id="2651870"/>
    <lineage>
        <taxon>Bacteria</taxon>
        <taxon>Thermotogati</taxon>
        <taxon>Deinococcota</taxon>
        <taxon>Deinococci</taxon>
        <taxon>Deinococcales</taxon>
        <taxon>Deinococcaceae</taxon>
        <taxon>Deinococcus</taxon>
    </lineage>
</organism>
<dbReference type="EMBL" id="WBSL01000009">
    <property type="protein sequence ID" value="MPY67807.1"/>
    <property type="molecule type" value="Genomic_DNA"/>
</dbReference>